<reference evidence="1" key="2">
    <citation type="journal article" date="2015" name="Data Brief">
        <title>Shoot transcriptome of the giant reed, Arundo donax.</title>
        <authorList>
            <person name="Barrero R.A."/>
            <person name="Guerrero F.D."/>
            <person name="Moolhuijzen P."/>
            <person name="Goolsby J.A."/>
            <person name="Tidwell J."/>
            <person name="Bellgard S.E."/>
            <person name="Bellgard M.I."/>
        </authorList>
    </citation>
    <scope>NUCLEOTIDE SEQUENCE</scope>
    <source>
        <tissue evidence="1">Shoot tissue taken approximately 20 cm above the soil surface</tissue>
    </source>
</reference>
<evidence type="ECO:0000313" key="1">
    <source>
        <dbReference type="EMBL" id="JAE12949.1"/>
    </source>
</evidence>
<sequence length="29" mass="3449">MLQFNCSHKPQHVERKMFARPILTHDNAV</sequence>
<dbReference type="EMBL" id="GBRH01184947">
    <property type="protein sequence ID" value="JAE12949.1"/>
    <property type="molecule type" value="Transcribed_RNA"/>
</dbReference>
<name>A0A0A9FNT6_ARUDO</name>
<organism evidence="1">
    <name type="scientific">Arundo donax</name>
    <name type="common">Giant reed</name>
    <name type="synonym">Donax arundinaceus</name>
    <dbReference type="NCBI Taxonomy" id="35708"/>
    <lineage>
        <taxon>Eukaryota</taxon>
        <taxon>Viridiplantae</taxon>
        <taxon>Streptophyta</taxon>
        <taxon>Embryophyta</taxon>
        <taxon>Tracheophyta</taxon>
        <taxon>Spermatophyta</taxon>
        <taxon>Magnoliopsida</taxon>
        <taxon>Liliopsida</taxon>
        <taxon>Poales</taxon>
        <taxon>Poaceae</taxon>
        <taxon>PACMAD clade</taxon>
        <taxon>Arundinoideae</taxon>
        <taxon>Arundineae</taxon>
        <taxon>Arundo</taxon>
    </lineage>
</organism>
<protein>
    <submittedName>
        <fullName evidence="1">Uncharacterized protein</fullName>
    </submittedName>
</protein>
<proteinExistence type="predicted"/>
<dbReference type="AlphaFoldDB" id="A0A0A9FNT6"/>
<accession>A0A0A9FNT6</accession>
<reference evidence="1" key="1">
    <citation type="submission" date="2014-09" db="EMBL/GenBank/DDBJ databases">
        <authorList>
            <person name="Magalhaes I.L.F."/>
            <person name="Oliveira U."/>
            <person name="Santos F.R."/>
            <person name="Vidigal T.H.D.A."/>
            <person name="Brescovit A.D."/>
            <person name="Santos A.J."/>
        </authorList>
    </citation>
    <scope>NUCLEOTIDE SEQUENCE</scope>
    <source>
        <tissue evidence="1">Shoot tissue taken approximately 20 cm above the soil surface</tissue>
    </source>
</reference>